<protein>
    <recommendedName>
        <fullName evidence="4">BZIP domain-containing protein</fullName>
    </recommendedName>
</protein>
<feature type="region of interest" description="Disordered" evidence="1">
    <location>
        <begin position="148"/>
        <end position="167"/>
    </location>
</feature>
<evidence type="ECO:0000313" key="3">
    <source>
        <dbReference type="Proteomes" id="UP000019132"/>
    </source>
</evidence>
<dbReference type="eggNOG" id="ENOG502S198">
    <property type="taxonomic scope" value="Eukaryota"/>
</dbReference>
<feature type="compositionally biased region" description="Polar residues" evidence="1">
    <location>
        <begin position="475"/>
        <end position="488"/>
    </location>
</feature>
<organism evidence="2 3">
    <name type="scientific">Globisporangium ultimum (strain ATCC 200006 / CBS 805.95 / DAOM BR144)</name>
    <name type="common">Pythium ultimum</name>
    <dbReference type="NCBI Taxonomy" id="431595"/>
    <lineage>
        <taxon>Eukaryota</taxon>
        <taxon>Sar</taxon>
        <taxon>Stramenopiles</taxon>
        <taxon>Oomycota</taxon>
        <taxon>Peronosporomycetes</taxon>
        <taxon>Pythiales</taxon>
        <taxon>Pythiaceae</taxon>
        <taxon>Globisporangium</taxon>
    </lineage>
</organism>
<dbReference type="HOGENOM" id="CLU_036047_0_0_1"/>
<reference evidence="3" key="2">
    <citation type="submission" date="2010-04" db="EMBL/GenBank/DDBJ databases">
        <authorList>
            <person name="Buell R."/>
            <person name="Hamilton J."/>
            <person name="Hostetler J."/>
        </authorList>
    </citation>
    <scope>NUCLEOTIDE SEQUENCE [LARGE SCALE GENOMIC DNA]</scope>
    <source>
        <strain evidence="3">DAOM:BR144</strain>
    </source>
</reference>
<dbReference type="AlphaFoldDB" id="K3X0Y0"/>
<evidence type="ECO:0000256" key="1">
    <source>
        <dbReference type="SAM" id="MobiDB-lite"/>
    </source>
</evidence>
<proteinExistence type="predicted"/>
<evidence type="ECO:0008006" key="4">
    <source>
        <dbReference type="Google" id="ProtNLM"/>
    </source>
</evidence>
<dbReference type="OMA" id="EFESHGW"/>
<reference evidence="2" key="3">
    <citation type="submission" date="2015-02" db="UniProtKB">
        <authorList>
            <consortium name="EnsemblProtists"/>
        </authorList>
    </citation>
    <scope>IDENTIFICATION</scope>
    <source>
        <strain evidence="2">DAOM BR144</strain>
    </source>
</reference>
<dbReference type="Proteomes" id="UP000019132">
    <property type="component" value="Unassembled WGS sequence"/>
</dbReference>
<name>K3X0Y0_GLOUD</name>
<feature type="region of interest" description="Disordered" evidence="1">
    <location>
        <begin position="13"/>
        <end position="33"/>
    </location>
</feature>
<dbReference type="VEuPathDB" id="FungiDB:PYU1_G010856"/>
<keyword evidence="3" id="KW-1185">Reference proteome</keyword>
<accession>K3X0Y0</accession>
<feature type="region of interest" description="Disordered" evidence="1">
    <location>
        <begin position="466"/>
        <end position="489"/>
    </location>
</feature>
<dbReference type="EnsemblProtists" id="PYU1_T010879">
    <property type="protein sequence ID" value="PYU1_T010879"/>
    <property type="gene ID" value="PYU1_G010856"/>
</dbReference>
<reference evidence="3" key="1">
    <citation type="journal article" date="2010" name="Genome Biol.">
        <title>Genome sequence of the necrotrophic plant pathogen Pythium ultimum reveals original pathogenicity mechanisms and effector repertoire.</title>
        <authorList>
            <person name="Levesque C.A."/>
            <person name="Brouwer H."/>
            <person name="Cano L."/>
            <person name="Hamilton J.P."/>
            <person name="Holt C."/>
            <person name="Huitema E."/>
            <person name="Raffaele S."/>
            <person name="Robideau G.P."/>
            <person name="Thines M."/>
            <person name="Win J."/>
            <person name="Zerillo M.M."/>
            <person name="Beakes G.W."/>
            <person name="Boore J.L."/>
            <person name="Busam D."/>
            <person name="Dumas B."/>
            <person name="Ferriera S."/>
            <person name="Fuerstenberg S.I."/>
            <person name="Gachon C.M."/>
            <person name="Gaulin E."/>
            <person name="Govers F."/>
            <person name="Grenville-Briggs L."/>
            <person name="Horner N."/>
            <person name="Hostetler J."/>
            <person name="Jiang R.H."/>
            <person name="Johnson J."/>
            <person name="Krajaejun T."/>
            <person name="Lin H."/>
            <person name="Meijer H.J."/>
            <person name="Moore B."/>
            <person name="Morris P."/>
            <person name="Phuntmart V."/>
            <person name="Puiu D."/>
            <person name="Shetty J."/>
            <person name="Stajich J.E."/>
            <person name="Tripathy S."/>
            <person name="Wawra S."/>
            <person name="van West P."/>
            <person name="Whitty B.R."/>
            <person name="Coutinho P.M."/>
            <person name="Henrissat B."/>
            <person name="Martin F."/>
            <person name="Thomas P.D."/>
            <person name="Tyler B.M."/>
            <person name="De Vries R.P."/>
            <person name="Kamoun S."/>
            <person name="Yandell M."/>
            <person name="Tisserat N."/>
            <person name="Buell C.R."/>
        </authorList>
    </citation>
    <scope>NUCLEOTIDE SEQUENCE</scope>
    <source>
        <strain evidence="3">DAOM:BR144</strain>
    </source>
</reference>
<dbReference type="CDD" id="cd14686">
    <property type="entry name" value="bZIP"/>
    <property type="match status" value="1"/>
</dbReference>
<feature type="compositionally biased region" description="Basic and acidic residues" evidence="1">
    <location>
        <begin position="66"/>
        <end position="79"/>
    </location>
</feature>
<feature type="region of interest" description="Disordered" evidence="1">
    <location>
        <begin position="60"/>
        <end position="85"/>
    </location>
</feature>
<sequence length="556" mass="62196">MLRMQDLVNAGGYADAAEDGDDRDADASTSSVAASANVRLPPLADRAHVAQNASTTTFRDAWPPLVDHHTHHDQDERKSPAALSRSDCRVRKRVLERHLSFDDHDSLDGGIHDEPAVKAAHFDNDATWSPTAFTSGLAVLSAQACNSTPSSANVAPSPVEADGTRRRQQLKEASQRCRKRQKHESMAYTTEINRLRQKIVLLRSKFEAPALPSIEENRSASHHMFQMKRHLGLLKKKLSDHHCWLQSIRSLLASAPLFDFAVHLAKDLHRFSSQSATASSSMLPPDFKYLNEWREDCEQQKFSRVLMAQRVKNVVRASSQNASNLLKQYTSRDAQFQRNFVSRGWTICTSAKNELLAFRCQRQFPHGVSAKDVAFKLWRSIQRDDILRTFVPIVQGSILVHESDTCSISRRLIQCTTHEPQQTSVTVESIIFVAGCNAEAWQISIQTIEDHYLCLLAAEKADEPASPMISPASMRAQTSTDTEQPSSSKFKRNNHFVIAAQILQNKHGASVELAGCTQHDVPPAHPDEDASLDLLRYFVSLLPVYEELHLTQGRNA</sequence>
<evidence type="ECO:0000313" key="2">
    <source>
        <dbReference type="EnsemblProtists" id="PYU1_T010879"/>
    </source>
</evidence>
<dbReference type="InParanoid" id="K3X0Y0"/>
<dbReference type="EMBL" id="GL376590">
    <property type="status" value="NOT_ANNOTATED_CDS"/>
    <property type="molecule type" value="Genomic_DNA"/>
</dbReference>